<accession>A0AAE0N867</accession>
<protein>
    <submittedName>
        <fullName evidence="2">Uncharacterized protein</fullName>
    </submittedName>
</protein>
<dbReference type="AlphaFoldDB" id="A0AAE0N867"/>
<comment type="caution">
    <text evidence="2">The sequence shown here is derived from an EMBL/GenBank/DDBJ whole genome shotgun (WGS) entry which is preliminary data.</text>
</comment>
<evidence type="ECO:0000313" key="2">
    <source>
        <dbReference type="EMBL" id="KAK3373648.1"/>
    </source>
</evidence>
<feature type="region of interest" description="Disordered" evidence="1">
    <location>
        <begin position="70"/>
        <end position="105"/>
    </location>
</feature>
<feature type="compositionally biased region" description="Basic and acidic residues" evidence="1">
    <location>
        <begin position="70"/>
        <end position="81"/>
    </location>
</feature>
<evidence type="ECO:0000256" key="1">
    <source>
        <dbReference type="SAM" id="MobiDB-lite"/>
    </source>
</evidence>
<gene>
    <name evidence="2" type="ORF">B0T24DRAFT_624137</name>
</gene>
<dbReference type="EMBL" id="JAULSN010000004">
    <property type="protein sequence ID" value="KAK3373648.1"/>
    <property type="molecule type" value="Genomic_DNA"/>
</dbReference>
<dbReference type="Proteomes" id="UP001287356">
    <property type="component" value="Unassembled WGS sequence"/>
</dbReference>
<name>A0AAE0N867_9PEZI</name>
<reference evidence="2" key="2">
    <citation type="submission" date="2023-06" db="EMBL/GenBank/DDBJ databases">
        <authorList>
            <consortium name="Lawrence Berkeley National Laboratory"/>
            <person name="Haridas S."/>
            <person name="Hensen N."/>
            <person name="Bonometti L."/>
            <person name="Westerberg I."/>
            <person name="Brannstrom I.O."/>
            <person name="Guillou S."/>
            <person name="Cros-Aarteil S."/>
            <person name="Calhoun S."/>
            <person name="Kuo A."/>
            <person name="Mondo S."/>
            <person name="Pangilinan J."/>
            <person name="Riley R."/>
            <person name="Labutti K."/>
            <person name="Andreopoulos B."/>
            <person name="Lipzen A."/>
            <person name="Chen C."/>
            <person name="Yanf M."/>
            <person name="Daum C."/>
            <person name="Ng V."/>
            <person name="Clum A."/>
            <person name="Steindorff A."/>
            <person name="Ohm R."/>
            <person name="Martin F."/>
            <person name="Silar P."/>
            <person name="Natvig D."/>
            <person name="Lalanne C."/>
            <person name="Gautier V."/>
            <person name="Ament-Velasquez S.L."/>
            <person name="Kruys A."/>
            <person name="Hutchinson M.I."/>
            <person name="Powell A.J."/>
            <person name="Barry K."/>
            <person name="Miller A.N."/>
            <person name="Grigoriev I.V."/>
            <person name="Debuchy R."/>
            <person name="Gladieux P."/>
            <person name="Thoren M.H."/>
            <person name="Johannesson H."/>
        </authorList>
    </citation>
    <scope>NUCLEOTIDE SEQUENCE</scope>
    <source>
        <strain evidence="2">CBS 958.72</strain>
    </source>
</reference>
<keyword evidence="3" id="KW-1185">Reference proteome</keyword>
<organism evidence="2 3">
    <name type="scientific">Lasiosphaeria ovina</name>
    <dbReference type="NCBI Taxonomy" id="92902"/>
    <lineage>
        <taxon>Eukaryota</taxon>
        <taxon>Fungi</taxon>
        <taxon>Dikarya</taxon>
        <taxon>Ascomycota</taxon>
        <taxon>Pezizomycotina</taxon>
        <taxon>Sordariomycetes</taxon>
        <taxon>Sordariomycetidae</taxon>
        <taxon>Sordariales</taxon>
        <taxon>Lasiosphaeriaceae</taxon>
        <taxon>Lasiosphaeria</taxon>
    </lineage>
</organism>
<sequence>MLIVRRASSGSFRLWPELAGVPGLRSTFLFLVSVMSLVWRVGAETEAEVGARCGFGPNSREVTIPRLDAARDQGSIRESKSAKRNTTFILSPGPNPETGRRSSRPPLEWNAPVLLCTPLLRLAALMQPPPGAAIKPLLAQFETARNAVIPIVTPYTTWKPPSMHVHENRSMTWPTCLGHFLETAYPGQQL</sequence>
<evidence type="ECO:0000313" key="3">
    <source>
        <dbReference type="Proteomes" id="UP001287356"/>
    </source>
</evidence>
<reference evidence="2" key="1">
    <citation type="journal article" date="2023" name="Mol. Phylogenet. Evol.">
        <title>Genome-scale phylogeny and comparative genomics of the fungal order Sordariales.</title>
        <authorList>
            <person name="Hensen N."/>
            <person name="Bonometti L."/>
            <person name="Westerberg I."/>
            <person name="Brannstrom I.O."/>
            <person name="Guillou S."/>
            <person name="Cros-Aarteil S."/>
            <person name="Calhoun S."/>
            <person name="Haridas S."/>
            <person name="Kuo A."/>
            <person name="Mondo S."/>
            <person name="Pangilinan J."/>
            <person name="Riley R."/>
            <person name="LaButti K."/>
            <person name="Andreopoulos B."/>
            <person name="Lipzen A."/>
            <person name="Chen C."/>
            <person name="Yan M."/>
            <person name="Daum C."/>
            <person name="Ng V."/>
            <person name="Clum A."/>
            <person name="Steindorff A."/>
            <person name="Ohm R.A."/>
            <person name="Martin F."/>
            <person name="Silar P."/>
            <person name="Natvig D.O."/>
            <person name="Lalanne C."/>
            <person name="Gautier V."/>
            <person name="Ament-Velasquez S.L."/>
            <person name="Kruys A."/>
            <person name="Hutchinson M.I."/>
            <person name="Powell A.J."/>
            <person name="Barry K."/>
            <person name="Miller A.N."/>
            <person name="Grigoriev I.V."/>
            <person name="Debuchy R."/>
            <person name="Gladieux P."/>
            <person name="Hiltunen Thoren M."/>
            <person name="Johannesson H."/>
        </authorList>
    </citation>
    <scope>NUCLEOTIDE SEQUENCE</scope>
    <source>
        <strain evidence="2">CBS 958.72</strain>
    </source>
</reference>
<proteinExistence type="predicted"/>